<dbReference type="InterPro" id="IPR051786">
    <property type="entry name" value="ASN_synthetase/amidase"/>
</dbReference>
<dbReference type="Gene3D" id="3.40.50.620">
    <property type="entry name" value="HUPs"/>
    <property type="match status" value="1"/>
</dbReference>
<dbReference type="PROSITE" id="PS51278">
    <property type="entry name" value="GATASE_TYPE_2"/>
    <property type="match status" value="1"/>
</dbReference>
<organism evidence="13 14">
    <name type="scientific">Streptomyces cacaoi</name>
    <dbReference type="NCBI Taxonomy" id="1898"/>
    <lineage>
        <taxon>Bacteria</taxon>
        <taxon>Bacillati</taxon>
        <taxon>Actinomycetota</taxon>
        <taxon>Actinomycetes</taxon>
        <taxon>Kitasatosporales</taxon>
        <taxon>Streptomycetaceae</taxon>
        <taxon>Streptomyces</taxon>
    </lineage>
</organism>
<sequence length="618" mass="69472">MCGIAGWIDLRRDLTEQRRLLRAMTDTMDRRGPDASDVWTGGHAGLGVRRLSVVDLPGGVQPMVHPSDDGPVVLAYTGELFNFVELREELVQLGHRFGTASDTEVVLRSYLEWGRDCARRFNGMFAFAVWDARVDELTLIRDRFGIYPLHYLVRDDSVIFGSESKAILAHPQVRATVDVEGLREALTLVKTPGEAVYRGIRELPPGTMLCSSRAGTKLHRYWSLPAREHTDDLDTTISTIREILEDTVDRQVVADVPLGCFLSGGLDSSVITALASRALKRRQQDELLTFSVDFKDHAEHFKGDGVRNTMDEPFVQEMVRHLGTTHTTVMVGPEDLMSEENRRAALSARDLPTPLGDLYTSLYVLSRGVREGCTAALTGDASDEMFGGYGWFHDQHYRDTAMLPWVEASRRMPGANTIWSAGLLAPDLQAKLDLRSYEQDRYSEALAEVPVLDGEAPLDRRMREITYFNLTRYLQIILDRKDRMGMGASLEGRVPFCDHRLVEYVFNIPWAMKTFDGREKSLLRAATADLLPPSVRDREKAGYPVAVDPAYAARLRTKVAGILRSSDSPVRELLDTELTQRYLDDPEGPAAEQANRSSLEMVVQLDDWMRMYDVEVAL</sequence>
<dbReference type="AlphaFoldDB" id="A0A4Y3QQS6"/>
<dbReference type="GO" id="GO:0006529">
    <property type="term" value="P:asparagine biosynthetic process"/>
    <property type="evidence" value="ECO:0007669"/>
    <property type="project" value="UniProtKB-KW"/>
</dbReference>
<dbReference type="Pfam" id="PF00733">
    <property type="entry name" value="Asn_synthase"/>
    <property type="match status" value="1"/>
</dbReference>
<evidence type="ECO:0000256" key="11">
    <source>
        <dbReference type="PIRSR" id="PIRSR001589-3"/>
    </source>
</evidence>
<evidence type="ECO:0000313" key="13">
    <source>
        <dbReference type="EMBL" id="GEB47734.1"/>
    </source>
</evidence>
<feature type="binding site" evidence="10">
    <location>
        <position position="102"/>
    </location>
    <ligand>
        <name>L-glutamine</name>
        <dbReference type="ChEBI" id="CHEBI:58359"/>
    </ligand>
</feature>
<dbReference type="Gene3D" id="3.60.20.10">
    <property type="entry name" value="Glutamine Phosphoribosylpyrophosphate, subunit 1, domain 1"/>
    <property type="match status" value="1"/>
</dbReference>
<keyword evidence="5 10" id="KW-0067">ATP-binding</keyword>
<dbReference type="SUPFAM" id="SSF56235">
    <property type="entry name" value="N-terminal nucleophile aminohydrolases (Ntn hydrolases)"/>
    <property type="match status" value="1"/>
</dbReference>
<evidence type="ECO:0000256" key="4">
    <source>
        <dbReference type="ARBA" id="ARBA00022741"/>
    </source>
</evidence>
<dbReference type="NCBIfam" id="TIGR01536">
    <property type="entry name" value="asn_synth_AEB"/>
    <property type="match status" value="1"/>
</dbReference>
<keyword evidence="9" id="KW-0028">Amino-acid biosynthesis</keyword>
<dbReference type="OrthoDB" id="9763290at2"/>
<dbReference type="CDD" id="cd01991">
    <property type="entry name" value="Asn_synthase_B_C"/>
    <property type="match status" value="1"/>
</dbReference>
<feature type="site" description="Important for beta-aspartyl-AMP intermediate formation" evidence="11">
    <location>
        <position position="380"/>
    </location>
</feature>
<keyword evidence="6 9" id="KW-0061">Asparagine biosynthesis</keyword>
<keyword evidence="4 10" id="KW-0547">Nucleotide-binding</keyword>
<protein>
    <recommendedName>
        <fullName evidence="3">asparagine synthase (glutamine-hydrolyzing)</fullName>
        <ecNumber evidence="3">6.3.5.4</ecNumber>
    </recommendedName>
</protein>
<dbReference type="InterPro" id="IPR029055">
    <property type="entry name" value="Ntn_hydrolases_N"/>
</dbReference>
<dbReference type="EMBL" id="BJMM01000002">
    <property type="protein sequence ID" value="GEB47734.1"/>
    <property type="molecule type" value="Genomic_DNA"/>
</dbReference>
<comment type="similarity">
    <text evidence="2">Belongs to the asparagine synthetase family.</text>
</comment>
<evidence type="ECO:0000256" key="1">
    <source>
        <dbReference type="ARBA" id="ARBA00005187"/>
    </source>
</evidence>
<comment type="pathway">
    <text evidence="1">Amino-acid biosynthesis; L-asparagine biosynthesis; L-asparagine from L-aspartate (L-Gln route): step 1/1.</text>
</comment>
<dbReference type="GO" id="GO:0005829">
    <property type="term" value="C:cytosol"/>
    <property type="evidence" value="ECO:0007669"/>
    <property type="project" value="TreeGrafter"/>
</dbReference>
<dbReference type="SUPFAM" id="SSF52402">
    <property type="entry name" value="Adenine nucleotide alpha hydrolases-like"/>
    <property type="match status" value="1"/>
</dbReference>
<evidence type="ECO:0000256" key="10">
    <source>
        <dbReference type="PIRSR" id="PIRSR001589-2"/>
    </source>
</evidence>
<evidence type="ECO:0000256" key="3">
    <source>
        <dbReference type="ARBA" id="ARBA00012737"/>
    </source>
</evidence>
<dbReference type="Proteomes" id="UP000319210">
    <property type="component" value="Unassembled WGS sequence"/>
</dbReference>
<evidence type="ECO:0000256" key="2">
    <source>
        <dbReference type="ARBA" id="ARBA00005752"/>
    </source>
</evidence>
<dbReference type="CDD" id="cd00712">
    <property type="entry name" value="AsnB"/>
    <property type="match status" value="1"/>
</dbReference>
<dbReference type="InterPro" id="IPR033738">
    <property type="entry name" value="AsnB_N"/>
</dbReference>
<dbReference type="RefSeq" id="WP_030878155.1">
    <property type="nucleotide sequence ID" value="NZ_BJMM01000002.1"/>
</dbReference>
<accession>A0A4Y3QQS6</accession>
<feature type="active site" description="For GATase activity" evidence="9">
    <location>
        <position position="2"/>
    </location>
</feature>
<dbReference type="PIRSF" id="PIRSF001589">
    <property type="entry name" value="Asn_synthetase_glu-h"/>
    <property type="match status" value="1"/>
</dbReference>
<evidence type="ECO:0000313" key="14">
    <source>
        <dbReference type="Proteomes" id="UP000319210"/>
    </source>
</evidence>
<comment type="catalytic activity">
    <reaction evidence="8">
        <text>L-aspartate + L-glutamine + ATP + H2O = L-asparagine + L-glutamate + AMP + diphosphate + H(+)</text>
        <dbReference type="Rhea" id="RHEA:12228"/>
        <dbReference type="ChEBI" id="CHEBI:15377"/>
        <dbReference type="ChEBI" id="CHEBI:15378"/>
        <dbReference type="ChEBI" id="CHEBI:29985"/>
        <dbReference type="ChEBI" id="CHEBI:29991"/>
        <dbReference type="ChEBI" id="CHEBI:30616"/>
        <dbReference type="ChEBI" id="CHEBI:33019"/>
        <dbReference type="ChEBI" id="CHEBI:58048"/>
        <dbReference type="ChEBI" id="CHEBI:58359"/>
        <dbReference type="ChEBI" id="CHEBI:456215"/>
        <dbReference type="EC" id="6.3.5.4"/>
    </reaction>
</comment>
<proteinExistence type="inferred from homology"/>
<keyword evidence="7 9" id="KW-0315">Glutamine amidotransferase</keyword>
<evidence type="ECO:0000256" key="8">
    <source>
        <dbReference type="ARBA" id="ARBA00048741"/>
    </source>
</evidence>
<keyword evidence="14" id="KW-1185">Reference proteome</keyword>
<evidence type="ECO:0000259" key="12">
    <source>
        <dbReference type="PROSITE" id="PS51278"/>
    </source>
</evidence>
<dbReference type="InterPro" id="IPR017932">
    <property type="entry name" value="GATase_2_dom"/>
</dbReference>
<dbReference type="PANTHER" id="PTHR43284:SF1">
    <property type="entry name" value="ASPARAGINE SYNTHETASE"/>
    <property type="match status" value="1"/>
</dbReference>
<evidence type="ECO:0000256" key="5">
    <source>
        <dbReference type="ARBA" id="ARBA00022840"/>
    </source>
</evidence>
<reference evidence="13 14" key="1">
    <citation type="submission" date="2019-06" db="EMBL/GenBank/DDBJ databases">
        <title>Whole genome shotgun sequence of Streptomyces cacaoi subsp. cacaoi NBRC 12748.</title>
        <authorList>
            <person name="Hosoyama A."/>
            <person name="Uohara A."/>
            <person name="Ohji S."/>
            <person name="Ichikawa N."/>
        </authorList>
    </citation>
    <scope>NUCLEOTIDE SEQUENCE [LARGE SCALE GENOMIC DNA]</scope>
    <source>
        <strain evidence="13 14">NBRC 12748</strain>
    </source>
</reference>
<evidence type="ECO:0000256" key="7">
    <source>
        <dbReference type="ARBA" id="ARBA00022962"/>
    </source>
</evidence>
<gene>
    <name evidence="13" type="primary">asnB_1</name>
    <name evidence="13" type="ORF">SCA03_02850</name>
</gene>
<comment type="caution">
    <text evidence="13">The sequence shown here is derived from an EMBL/GenBank/DDBJ whole genome shotgun (WGS) entry which is preliminary data.</text>
</comment>
<evidence type="ECO:0000256" key="9">
    <source>
        <dbReference type="PIRSR" id="PIRSR001589-1"/>
    </source>
</evidence>
<dbReference type="InterPro" id="IPR014729">
    <property type="entry name" value="Rossmann-like_a/b/a_fold"/>
</dbReference>
<dbReference type="PANTHER" id="PTHR43284">
    <property type="entry name" value="ASPARAGINE SYNTHETASE (GLUTAMINE-HYDROLYZING)"/>
    <property type="match status" value="1"/>
</dbReference>
<dbReference type="Pfam" id="PF13537">
    <property type="entry name" value="GATase_7"/>
    <property type="match status" value="1"/>
</dbReference>
<evidence type="ECO:0000256" key="6">
    <source>
        <dbReference type="ARBA" id="ARBA00022888"/>
    </source>
</evidence>
<dbReference type="InterPro" id="IPR001962">
    <property type="entry name" value="Asn_synthase"/>
</dbReference>
<name>A0A4Y3QQS6_STRCI</name>
<dbReference type="InterPro" id="IPR006426">
    <property type="entry name" value="Asn_synth_AEB"/>
</dbReference>
<feature type="binding site" evidence="10">
    <location>
        <position position="292"/>
    </location>
    <ligand>
        <name>ATP</name>
        <dbReference type="ChEBI" id="CHEBI:30616"/>
    </ligand>
</feature>
<dbReference type="GO" id="GO:0004066">
    <property type="term" value="F:asparagine synthase (glutamine-hydrolyzing) activity"/>
    <property type="evidence" value="ECO:0007669"/>
    <property type="project" value="UniProtKB-EC"/>
</dbReference>
<dbReference type="GO" id="GO:0005524">
    <property type="term" value="F:ATP binding"/>
    <property type="evidence" value="ECO:0007669"/>
    <property type="project" value="UniProtKB-KW"/>
</dbReference>
<feature type="domain" description="Glutamine amidotransferase type-2" evidence="12">
    <location>
        <begin position="2"/>
        <end position="214"/>
    </location>
</feature>
<dbReference type="EC" id="6.3.5.4" evidence="3"/>